<name>E6WSJ8_PSEUU</name>
<dbReference type="AlphaFoldDB" id="E6WSJ8"/>
<organism evidence="1 2">
    <name type="scientific">Pseudoxanthomonas suwonensis (strain 11-1)</name>
    <dbReference type="NCBI Taxonomy" id="743721"/>
    <lineage>
        <taxon>Bacteria</taxon>
        <taxon>Pseudomonadati</taxon>
        <taxon>Pseudomonadota</taxon>
        <taxon>Gammaproteobacteria</taxon>
        <taxon>Lysobacterales</taxon>
        <taxon>Lysobacteraceae</taxon>
        <taxon>Pseudoxanthomonas</taxon>
    </lineage>
</organism>
<accession>E6WSJ8</accession>
<protein>
    <submittedName>
        <fullName evidence="1">Uncharacterized protein</fullName>
    </submittedName>
</protein>
<gene>
    <name evidence="1" type="ordered locus">Psesu_1365</name>
</gene>
<dbReference type="OrthoDB" id="6042000at2"/>
<dbReference type="STRING" id="743721.Psesu_1365"/>
<sequence>MSTTNPKQQAQWNPSEASLLEGLYQMAVDGRTETTECEQLASDVYSRLEANYPDEAPGTA</sequence>
<evidence type="ECO:0000313" key="2">
    <source>
        <dbReference type="Proteomes" id="UP000008632"/>
    </source>
</evidence>
<dbReference type="RefSeq" id="WP_013535041.1">
    <property type="nucleotide sequence ID" value="NC_014924.1"/>
</dbReference>
<dbReference type="Proteomes" id="UP000008632">
    <property type="component" value="Chromosome"/>
</dbReference>
<dbReference type="KEGG" id="psu:Psesu_1365"/>
<proteinExistence type="predicted"/>
<dbReference type="HOGENOM" id="CLU_2938388_0_0_6"/>
<keyword evidence="2" id="KW-1185">Reference proteome</keyword>
<evidence type="ECO:0000313" key="1">
    <source>
        <dbReference type="EMBL" id="ADV27212.1"/>
    </source>
</evidence>
<dbReference type="EMBL" id="CP002446">
    <property type="protein sequence ID" value="ADV27212.1"/>
    <property type="molecule type" value="Genomic_DNA"/>
</dbReference>
<reference evidence="1 2" key="1">
    <citation type="submission" date="2011-01" db="EMBL/GenBank/DDBJ databases">
        <title>Complete sequence of Pseudoxanthomonas suwonensis 11-1.</title>
        <authorList>
            <consortium name="US DOE Joint Genome Institute"/>
            <person name="Lucas S."/>
            <person name="Copeland A."/>
            <person name="Lapidus A."/>
            <person name="Cheng J.-F."/>
            <person name="Goodwin L."/>
            <person name="Pitluck S."/>
            <person name="Teshima H."/>
            <person name="Detter J.C."/>
            <person name="Han C."/>
            <person name="Tapia R."/>
            <person name="Land M."/>
            <person name="Hauser L."/>
            <person name="Kyrpides N."/>
            <person name="Ivanova N."/>
            <person name="Ovchinnikova G."/>
            <person name="Siebers A.K."/>
            <person name="Allgaier M."/>
            <person name="Thelen M.P."/>
            <person name="Hugenholtz P."/>
            <person name="Gladden J."/>
            <person name="Woyke T."/>
        </authorList>
    </citation>
    <scope>NUCLEOTIDE SEQUENCE [LARGE SCALE GENOMIC DNA]</scope>
    <source>
        <strain evidence="2">11-1</strain>
    </source>
</reference>